<dbReference type="Proteomes" id="UP001521785">
    <property type="component" value="Unassembled WGS sequence"/>
</dbReference>
<dbReference type="EMBL" id="JAKJXO020000020">
    <property type="protein sequence ID" value="KAL1592857.1"/>
    <property type="molecule type" value="Genomic_DNA"/>
</dbReference>
<protein>
    <submittedName>
        <fullName evidence="2">Uncharacterized protein</fullName>
    </submittedName>
</protein>
<sequence length="312" mass="36468">MTTEGSPAEIAQHATQPPLKATPFKSTRGEVSMERLQPTTTGTMTLFSLPQEIRDKVYHELWKDGPVIKQQYGRIKYDITYIWPECGKWPHRSYRHPWLLTNKQILHEGIQELHRRSVWHMFDYHERKNKRDKRTNYIFPLLTPGCARSVRIHLNTMRSNLNINVKTAHRMVEKICADRHASSLRGIVVTLYCYGGPFGLSDRPFCCGFSPLERLRGLTSLEELVVIIEGERHYPAPARGHLQYEHDAQHPTYRQFRDDFNRLAKLLLPEAKAQEVTVNKIMTVRPVRWEPRLVYAQSTFAVATEWFSKVMM</sequence>
<evidence type="ECO:0000256" key="1">
    <source>
        <dbReference type="SAM" id="MobiDB-lite"/>
    </source>
</evidence>
<evidence type="ECO:0000313" key="3">
    <source>
        <dbReference type="Proteomes" id="UP001521785"/>
    </source>
</evidence>
<reference evidence="2 3" key="1">
    <citation type="submission" date="2024-02" db="EMBL/GenBank/DDBJ databases">
        <title>De novo assembly and annotation of 12 fungi associated with fruit tree decline syndrome in Ontario, Canada.</title>
        <authorList>
            <person name="Sulman M."/>
            <person name="Ellouze W."/>
            <person name="Ilyukhin E."/>
        </authorList>
    </citation>
    <scope>NUCLEOTIDE SEQUENCE [LARGE SCALE GENOMIC DNA]</scope>
    <source>
        <strain evidence="2 3">M42-189</strain>
    </source>
</reference>
<keyword evidence="3" id="KW-1185">Reference proteome</keyword>
<comment type="caution">
    <text evidence="2">The sequence shown here is derived from an EMBL/GenBank/DDBJ whole genome shotgun (WGS) entry which is preliminary data.</text>
</comment>
<gene>
    <name evidence="2" type="ORF">SLS60_011274</name>
</gene>
<accession>A0ABR3QLZ2</accession>
<feature type="region of interest" description="Disordered" evidence="1">
    <location>
        <begin position="1"/>
        <end position="33"/>
    </location>
</feature>
<evidence type="ECO:0000313" key="2">
    <source>
        <dbReference type="EMBL" id="KAL1592857.1"/>
    </source>
</evidence>
<proteinExistence type="predicted"/>
<organism evidence="2 3">
    <name type="scientific">Paraconiothyrium brasiliense</name>
    <dbReference type="NCBI Taxonomy" id="300254"/>
    <lineage>
        <taxon>Eukaryota</taxon>
        <taxon>Fungi</taxon>
        <taxon>Dikarya</taxon>
        <taxon>Ascomycota</taxon>
        <taxon>Pezizomycotina</taxon>
        <taxon>Dothideomycetes</taxon>
        <taxon>Pleosporomycetidae</taxon>
        <taxon>Pleosporales</taxon>
        <taxon>Massarineae</taxon>
        <taxon>Didymosphaeriaceae</taxon>
        <taxon>Paraconiothyrium</taxon>
    </lineage>
</organism>
<name>A0ABR3QLZ2_9PLEO</name>